<dbReference type="PANTHER" id="PTHR43848">
    <property type="entry name" value="PUTRESCINE TRANSPORT SYSTEM PERMEASE PROTEIN POTI"/>
    <property type="match status" value="1"/>
</dbReference>
<dbReference type="Pfam" id="PF00528">
    <property type="entry name" value="BPD_transp_1"/>
    <property type="match status" value="1"/>
</dbReference>
<proteinExistence type="inferred from homology"/>
<evidence type="ECO:0000259" key="9">
    <source>
        <dbReference type="PROSITE" id="PS50928"/>
    </source>
</evidence>
<comment type="caution">
    <text evidence="10">The sequence shown here is derived from an EMBL/GenBank/DDBJ whole genome shotgun (WGS) entry which is preliminary data.</text>
</comment>
<dbReference type="PANTHER" id="PTHR43848:SF2">
    <property type="entry name" value="PUTRESCINE TRANSPORT SYSTEM PERMEASE PROTEIN POTI"/>
    <property type="match status" value="1"/>
</dbReference>
<feature type="transmembrane region" description="Helical" evidence="8">
    <location>
        <begin position="197"/>
        <end position="216"/>
    </location>
</feature>
<feature type="transmembrane region" description="Helical" evidence="8">
    <location>
        <begin position="119"/>
        <end position="141"/>
    </location>
</feature>
<comment type="subcellular location">
    <subcellularLocation>
        <location evidence="1 8">Cell membrane</location>
        <topology evidence="1 8">Multi-pass membrane protein</topology>
    </subcellularLocation>
</comment>
<feature type="transmembrane region" description="Helical" evidence="8">
    <location>
        <begin position="222"/>
        <end position="241"/>
    </location>
</feature>
<dbReference type="GO" id="GO:0055085">
    <property type="term" value="P:transmembrane transport"/>
    <property type="evidence" value="ECO:0007669"/>
    <property type="project" value="InterPro"/>
</dbReference>
<feature type="transmembrane region" description="Helical" evidence="8">
    <location>
        <begin position="12"/>
        <end position="36"/>
    </location>
</feature>
<protein>
    <submittedName>
        <fullName evidence="10">Spermidine/putrescine transport system permease protein</fullName>
    </submittedName>
</protein>
<dbReference type="EMBL" id="SNYW01000007">
    <property type="protein sequence ID" value="TDQ83165.1"/>
    <property type="molecule type" value="Genomic_DNA"/>
</dbReference>
<dbReference type="InterPro" id="IPR051789">
    <property type="entry name" value="Bact_Polyamine_Transport"/>
</dbReference>
<dbReference type="CDD" id="cd06261">
    <property type="entry name" value="TM_PBP2"/>
    <property type="match status" value="1"/>
</dbReference>
<accession>A0A4R6WPY2</accession>
<dbReference type="AlphaFoldDB" id="A0A4R6WPY2"/>
<dbReference type="Gene3D" id="1.10.3720.10">
    <property type="entry name" value="MetI-like"/>
    <property type="match status" value="1"/>
</dbReference>
<evidence type="ECO:0000256" key="8">
    <source>
        <dbReference type="RuleBase" id="RU363032"/>
    </source>
</evidence>
<dbReference type="InterPro" id="IPR000515">
    <property type="entry name" value="MetI-like"/>
</dbReference>
<sequence>MISMFRHLGRRSLGAYGILFLLFLYLPIALIAVFSFNSNVVNMMSWSGFTFDWYRSLFGLETNLAASSNYVETTDQLLSAVKNSLAIALVTSAISTTIGTVTALALQRYDFRARRFYQMLIFMPMIMPDIVLGIALLIFFVGAGFQLGLMTIIIGHCVFLSSYVFIIVSARLAGMDQVLEEASADLGANPWVTFRRVTLPQIMPGVAGGALLAFIISLDDLVITFFIAGVEATTLPLFIYAMLRRGIKPQINALAVMLLLFSFAIAALGLYLRSRRP</sequence>
<keyword evidence="3 8" id="KW-0813">Transport</keyword>
<evidence type="ECO:0000256" key="1">
    <source>
        <dbReference type="ARBA" id="ARBA00004651"/>
    </source>
</evidence>
<feature type="transmembrane region" description="Helical" evidence="8">
    <location>
        <begin position="85"/>
        <end position="107"/>
    </location>
</feature>
<dbReference type="GO" id="GO:0005886">
    <property type="term" value="C:plasma membrane"/>
    <property type="evidence" value="ECO:0007669"/>
    <property type="project" value="UniProtKB-SubCell"/>
</dbReference>
<evidence type="ECO:0000313" key="11">
    <source>
        <dbReference type="Proteomes" id="UP000295783"/>
    </source>
</evidence>
<dbReference type="SUPFAM" id="SSF161098">
    <property type="entry name" value="MetI-like"/>
    <property type="match status" value="1"/>
</dbReference>
<feature type="transmembrane region" description="Helical" evidence="8">
    <location>
        <begin position="147"/>
        <end position="168"/>
    </location>
</feature>
<dbReference type="PROSITE" id="PS50928">
    <property type="entry name" value="ABC_TM1"/>
    <property type="match status" value="1"/>
</dbReference>
<keyword evidence="7 8" id="KW-0472">Membrane</keyword>
<evidence type="ECO:0000256" key="4">
    <source>
        <dbReference type="ARBA" id="ARBA00022475"/>
    </source>
</evidence>
<dbReference type="Proteomes" id="UP000295783">
    <property type="component" value="Unassembled WGS sequence"/>
</dbReference>
<comment type="similarity">
    <text evidence="2">Belongs to the binding-protein-dependent transport system permease family. CysTW subfamily.</text>
</comment>
<evidence type="ECO:0000256" key="6">
    <source>
        <dbReference type="ARBA" id="ARBA00022989"/>
    </source>
</evidence>
<evidence type="ECO:0000256" key="3">
    <source>
        <dbReference type="ARBA" id="ARBA00022448"/>
    </source>
</evidence>
<keyword evidence="4" id="KW-1003">Cell membrane</keyword>
<evidence type="ECO:0000256" key="5">
    <source>
        <dbReference type="ARBA" id="ARBA00022692"/>
    </source>
</evidence>
<evidence type="ECO:0000313" key="10">
    <source>
        <dbReference type="EMBL" id="TDQ83165.1"/>
    </source>
</evidence>
<reference evidence="10 11" key="1">
    <citation type="submission" date="2019-03" db="EMBL/GenBank/DDBJ databases">
        <title>Genomic Encyclopedia of Type Strains, Phase III (KMG-III): the genomes of soil and plant-associated and newly described type strains.</title>
        <authorList>
            <person name="Whitman W."/>
        </authorList>
    </citation>
    <scope>NUCLEOTIDE SEQUENCE [LARGE SCALE GENOMIC DNA]</scope>
    <source>
        <strain evidence="10 11">CGMCC 1.7660</strain>
    </source>
</reference>
<gene>
    <name evidence="10" type="ORF">A8950_1450</name>
</gene>
<feature type="domain" description="ABC transmembrane type-1" evidence="9">
    <location>
        <begin position="81"/>
        <end position="269"/>
    </location>
</feature>
<evidence type="ECO:0000256" key="7">
    <source>
        <dbReference type="ARBA" id="ARBA00023136"/>
    </source>
</evidence>
<feature type="transmembrane region" description="Helical" evidence="8">
    <location>
        <begin position="253"/>
        <end position="272"/>
    </location>
</feature>
<keyword evidence="11" id="KW-1185">Reference proteome</keyword>
<dbReference type="InterPro" id="IPR035906">
    <property type="entry name" value="MetI-like_sf"/>
</dbReference>
<name>A0A4R6WPY2_9PROT</name>
<keyword evidence="5 8" id="KW-0812">Transmembrane</keyword>
<organism evidence="10 11">
    <name type="scientific">Dongia mobilis</name>
    <dbReference type="NCBI Taxonomy" id="578943"/>
    <lineage>
        <taxon>Bacteria</taxon>
        <taxon>Pseudomonadati</taxon>
        <taxon>Pseudomonadota</taxon>
        <taxon>Alphaproteobacteria</taxon>
        <taxon>Rhodospirillales</taxon>
        <taxon>Dongiaceae</taxon>
        <taxon>Dongia</taxon>
    </lineage>
</organism>
<keyword evidence="6 8" id="KW-1133">Transmembrane helix</keyword>
<evidence type="ECO:0000256" key="2">
    <source>
        <dbReference type="ARBA" id="ARBA00007069"/>
    </source>
</evidence>